<dbReference type="AlphaFoldDB" id="A0A6G1WR91"/>
<organism evidence="1">
    <name type="scientific">Sinorhizobium medicae</name>
    <dbReference type="NCBI Taxonomy" id="110321"/>
    <lineage>
        <taxon>Bacteria</taxon>
        <taxon>Pseudomonadati</taxon>
        <taxon>Pseudomonadota</taxon>
        <taxon>Alphaproteobacteria</taxon>
        <taxon>Hyphomicrobiales</taxon>
        <taxon>Rhizobiaceae</taxon>
        <taxon>Sinorhizobium/Ensifer group</taxon>
        <taxon>Sinorhizobium</taxon>
    </lineage>
</organism>
<dbReference type="EMBL" id="WISB01000140">
    <property type="protein sequence ID" value="MQW72182.1"/>
    <property type="molecule type" value="Genomic_DNA"/>
</dbReference>
<comment type="caution">
    <text evidence="1">The sequence shown here is derived from an EMBL/GenBank/DDBJ whole genome shotgun (WGS) entry which is preliminary data.</text>
</comment>
<reference evidence="1" key="1">
    <citation type="journal article" date="2013" name="Genome Biol.">
        <title>Comparative genomics of the core and accessory genomes of 48 Sinorhizobium strains comprising five genospecies.</title>
        <authorList>
            <person name="Sugawara M."/>
            <person name="Epstein B."/>
            <person name="Badgley B.D."/>
            <person name="Unno T."/>
            <person name="Xu L."/>
            <person name="Reese J."/>
            <person name="Gyaneshwar P."/>
            <person name="Denny R."/>
            <person name="Mudge J."/>
            <person name="Bharti A.K."/>
            <person name="Farmer A.D."/>
            <person name="May G.D."/>
            <person name="Woodward J.E."/>
            <person name="Medigue C."/>
            <person name="Vallenet D."/>
            <person name="Lajus A."/>
            <person name="Rouy Z."/>
            <person name="Martinez-Vaz B."/>
            <person name="Tiffin P."/>
            <person name="Young N.D."/>
            <person name="Sadowsky M.J."/>
        </authorList>
    </citation>
    <scope>NUCLEOTIDE SEQUENCE</scope>
    <source>
        <strain evidence="1">M1</strain>
    </source>
</reference>
<proteinExistence type="predicted"/>
<dbReference type="Pfam" id="PF03592">
    <property type="entry name" value="Terminase_2"/>
    <property type="match status" value="1"/>
</dbReference>
<dbReference type="GO" id="GO:0051276">
    <property type="term" value="P:chromosome organization"/>
    <property type="evidence" value="ECO:0007669"/>
    <property type="project" value="InterPro"/>
</dbReference>
<dbReference type="InterPro" id="IPR005335">
    <property type="entry name" value="Terminase_ssu"/>
</dbReference>
<protein>
    <submittedName>
        <fullName evidence="1">Terminase small subunit</fullName>
    </submittedName>
</protein>
<gene>
    <name evidence="1" type="ORF">GHJ91_24310</name>
</gene>
<name>A0A6G1WR91_9HYPH</name>
<sequence>MPVLKNARHEKFAQARAKGNTVDEAYVAAGFKANRGNAARLNAKESIQERVAEIQGKGALKAEATVERVLKELSRIGFSDLRRVFDVNGRLLRPEEWDDDTAAAVASVEVVTRNIGDGEVEHVHKIKVWDKNSALEKLAKHLGMFIERVEHSGSMSLNVLPEDAEL</sequence>
<dbReference type="RefSeq" id="WP_153413659.1">
    <property type="nucleotide sequence ID" value="NZ_WISB01000140.1"/>
</dbReference>
<evidence type="ECO:0000313" key="1">
    <source>
        <dbReference type="EMBL" id="MQW72182.1"/>
    </source>
</evidence>
<accession>A0A6G1WR91</accession>